<dbReference type="InterPro" id="IPR008258">
    <property type="entry name" value="Transglycosylase_SLT_dom_1"/>
</dbReference>
<protein>
    <submittedName>
        <fullName evidence="4">Membrane-bound lytic murein transglycosylase D</fullName>
    </submittedName>
</protein>
<comment type="similarity">
    <text evidence="1">Belongs to the transglycosylase Slt family.</text>
</comment>
<sequence length="418" mass="48422">MIKYCWSVFTAVFFAALSFGQAEDSLQRQQEILEGEQFIATVNASLQEFYKEWANSENYDSIVAALGYDEGHVPEFDDSIYCLRLAEMNEMSPFHYACNPTVLSTLKYFTKNRRRFTSITLGRSKLYFDMYEEKLSNHNMPLELKYLSVIESGLRPQVKSRVGATGLWQFMYRTGKKYGLEENSYIDERMDPEKATEAACLYLKRLYNAYDDWNMALAAYNAGPGNVNKAIRRSGGKTTYWEIRPYLPRETQAYVPNFIAMSYMMTYHVEHNIIPAEAKVYDFELDTVCLSQGVHMNIIDSLTSWSMEDIQFVNPIYKTSYIPKTSPKQCINIPVNKVNEWIAMEDSIYALDSAIYNLPVEEELAKLKESTEDYHKVRSGENLWIIARNNGTTVARLKQLNPGINYDRLKIGQRIRIR</sequence>
<dbReference type="Pfam" id="PF01476">
    <property type="entry name" value="LysM"/>
    <property type="match status" value="1"/>
</dbReference>
<dbReference type="Proteomes" id="UP000236454">
    <property type="component" value="Unassembled WGS sequence"/>
</dbReference>
<evidence type="ECO:0000313" key="5">
    <source>
        <dbReference type="Proteomes" id="UP000236454"/>
    </source>
</evidence>
<name>A0A1I7BGG2_9FLAO</name>
<organism evidence="4 5">
    <name type="scientific">Lishizhenia tianjinensis</name>
    <dbReference type="NCBI Taxonomy" id="477690"/>
    <lineage>
        <taxon>Bacteria</taxon>
        <taxon>Pseudomonadati</taxon>
        <taxon>Bacteroidota</taxon>
        <taxon>Flavobacteriia</taxon>
        <taxon>Flavobacteriales</taxon>
        <taxon>Crocinitomicaceae</taxon>
        <taxon>Lishizhenia</taxon>
    </lineage>
</organism>
<feature type="chain" id="PRO_5014783339" evidence="2">
    <location>
        <begin position="23"/>
        <end position="418"/>
    </location>
</feature>
<dbReference type="SMART" id="SM00257">
    <property type="entry name" value="LysM"/>
    <property type="match status" value="1"/>
</dbReference>
<dbReference type="Gene3D" id="1.10.530.10">
    <property type="match status" value="1"/>
</dbReference>
<dbReference type="SUPFAM" id="SSF54106">
    <property type="entry name" value="LysM domain"/>
    <property type="match status" value="1"/>
</dbReference>
<keyword evidence="2" id="KW-0732">Signal</keyword>
<dbReference type="Pfam" id="PF01464">
    <property type="entry name" value="SLT"/>
    <property type="match status" value="1"/>
</dbReference>
<dbReference type="SUPFAM" id="SSF53955">
    <property type="entry name" value="Lysozyme-like"/>
    <property type="match status" value="1"/>
</dbReference>
<evidence type="ECO:0000256" key="1">
    <source>
        <dbReference type="ARBA" id="ARBA00007734"/>
    </source>
</evidence>
<keyword evidence="5" id="KW-1185">Reference proteome</keyword>
<dbReference type="CDD" id="cd16894">
    <property type="entry name" value="MltD-like"/>
    <property type="match status" value="1"/>
</dbReference>
<accession>A0A1I7BGG2</accession>
<dbReference type="InterPro" id="IPR018392">
    <property type="entry name" value="LysM"/>
</dbReference>
<dbReference type="RefSeq" id="WP_090252013.1">
    <property type="nucleotide sequence ID" value="NZ_FPAS01000005.1"/>
</dbReference>
<dbReference type="EMBL" id="FPAS01000005">
    <property type="protein sequence ID" value="SFT86286.1"/>
    <property type="molecule type" value="Genomic_DNA"/>
</dbReference>
<feature type="domain" description="LysM" evidence="3">
    <location>
        <begin position="373"/>
        <end position="417"/>
    </location>
</feature>
<reference evidence="4 5" key="1">
    <citation type="submission" date="2016-10" db="EMBL/GenBank/DDBJ databases">
        <authorList>
            <person name="de Groot N.N."/>
        </authorList>
    </citation>
    <scope>NUCLEOTIDE SEQUENCE [LARGE SCALE GENOMIC DNA]</scope>
    <source>
        <strain evidence="4 5">CGMCC 1.7005</strain>
    </source>
</reference>
<feature type="signal peptide" evidence="2">
    <location>
        <begin position="1"/>
        <end position="22"/>
    </location>
</feature>
<proteinExistence type="inferred from homology"/>
<evidence type="ECO:0000313" key="4">
    <source>
        <dbReference type="EMBL" id="SFT86286.1"/>
    </source>
</evidence>
<dbReference type="PROSITE" id="PS51782">
    <property type="entry name" value="LYSM"/>
    <property type="match status" value="1"/>
</dbReference>
<dbReference type="Gene3D" id="3.10.350.10">
    <property type="entry name" value="LysM domain"/>
    <property type="match status" value="1"/>
</dbReference>
<dbReference type="CDD" id="cd00118">
    <property type="entry name" value="LysM"/>
    <property type="match status" value="1"/>
</dbReference>
<dbReference type="InterPro" id="IPR023346">
    <property type="entry name" value="Lysozyme-like_dom_sf"/>
</dbReference>
<dbReference type="AlphaFoldDB" id="A0A1I7BGG2"/>
<gene>
    <name evidence="4" type="ORF">SAMN05216474_2820</name>
</gene>
<dbReference type="InterPro" id="IPR000189">
    <property type="entry name" value="Transglyc_AS"/>
</dbReference>
<dbReference type="GO" id="GO:0008933">
    <property type="term" value="F:peptidoglycan lytic transglycosylase activity"/>
    <property type="evidence" value="ECO:0007669"/>
    <property type="project" value="InterPro"/>
</dbReference>
<dbReference type="OrthoDB" id="9815002at2"/>
<dbReference type="InterPro" id="IPR036779">
    <property type="entry name" value="LysM_dom_sf"/>
</dbReference>
<dbReference type="PANTHER" id="PTHR37423:SF2">
    <property type="entry name" value="MEMBRANE-BOUND LYTIC MUREIN TRANSGLYCOSYLASE C"/>
    <property type="match status" value="1"/>
</dbReference>
<dbReference type="PANTHER" id="PTHR37423">
    <property type="entry name" value="SOLUBLE LYTIC MUREIN TRANSGLYCOSYLASE-RELATED"/>
    <property type="match status" value="1"/>
</dbReference>
<dbReference type="GO" id="GO:0000270">
    <property type="term" value="P:peptidoglycan metabolic process"/>
    <property type="evidence" value="ECO:0007669"/>
    <property type="project" value="InterPro"/>
</dbReference>
<evidence type="ECO:0000259" key="3">
    <source>
        <dbReference type="PROSITE" id="PS51782"/>
    </source>
</evidence>
<dbReference type="STRING" id="477690.SAMN05216474_2820"/>
<evidence type="ECO:0000256" key="2">
    <source>
        <dbReference type="SAM" id="SignalP"/>
    </source>
</evidence>
<dbReference type="GO" id="GO:0016020">
    <property type="term" value="C:membrane"/>
    <property type="evidence" value="ECO:0007669"/>
    <property type="project" value="InterPro"/>
</dbReference>
<dbReference type="PROSITE" id="PS00922">
    <property type="entry name" value="TRANSGLYCOSYLASE"/>
    <property type="match status" value="1"/>
</dbReference>